<evidence type="ECO:0000313" key="2">
    <source>
        <dbReference type="EMBL" id="CAI9174742.1"/>
    </source>
</evidence>
<dbReference type="EMBL" id="OX459940">
    <property type="protein sequence ID" value="CAI9174742.1"/>
    <property type="molecule type" value="Genomic_DNA"/>
</dbReference>
<feature type="compositionally biased region" description="Gly residues" evidence="1">
    <location>
        <begin position="45"/>
        <end position="54"/>
    </location>
</feature>
<dbReference type="Proteomes" id="UP001176941">
    <property type="component" value="Chromosome 4"/>
</dbReference>
<organism evidence="2 3">
    <name type="scientific">Rangifer tarandus platyrhynchus</name>
    <name type="common">Svalbard reindeer</name>
    <dbReference type="NCBI Taxonomy" id="3082113"/>
    <lineage>
        <taxon>Eukaryota</taxon>
        <taxon>Metazoa</taxon>
        <taxon>Chordata</taxon>
        <taxon>Craniata</taxon>
        <taxon>Vertebrata</taxon>
        <taxon>Euteleostomi</taxon>
        <taxon>Mammalia</taxon>
        <taxon>Eutheria</taxon>
        <taxon>Laurasiatheria</taxon>
        <taxon>Artiodactyla</taxon>
        <taxon>Ruminantia</taxon>
        <taxon>Pecora</taxon>
        <taxon>Cervidae</taxon>
        <taxon>Odocoileinae</taxon>
        <taxon>Rangifer</taxon>
    </lineage>
</organism>
<evidence type="ECO:0000256" key="1">
    <source>
        <dbReference type="SAM" id="MobiDB-lite"/>
    </source>
</evidence>
<feature type="region of interest" description="Disordered" evidence="1">
    <location>
        <begin position="1"/>
        <end position="188"/>
    </location>
</feature>
<sequence length="188" mass="18928">MRAQTPVGGAQRLGAARPGCPNSSLPEGEGRRPFRATSQGSEEGQYGGAGGRGPCKGSSRPQLHHAGRGVGGGIAKAVRPAWRAQPGAASHYREGPVALGAGGRAQGGDRGSEALEPAGLAPVPPTPTAIGCERGRTERSPRARSCQWARPPGLMDAPPSTNGGSGKPGRVAPASAYKSRRAGLPASF</sequence>
<gene>
    <name evidence="2" type="ORF">MRATA1EN1_LOCUS23704</name>
</gene>
<protein>
    <submittedName>
        <fullName evidence="2">Uncharacterized protein</fullName>
    </submittedName>
</protein>
<feature type="compositionally biased region" description="Gly residues" evidence="1">
    <location>
        <begin position="100"/>
        <end position="109"/>
    </location>
</feature>
<keyword evidence="3" id="KW-1185">Reference proteome</keyword>
<accession>A0ABN8ZLE6</accession>
<evidence type="ECO:0000313" key="3">
    <source>
        <dbReference type="Proteomes" id="UP001176941"/>
    </source>
</evidence>
<proteinExistence type="predicted"/>
<reference evidence="2" key="1">
    <citation type="submission" date="2023-04" db="EMBL/GenBank/DDBJ databases">
        <authorList>
            <consortium name="ELIXIR-Norway"/>
        </authorList>
    </citation>
    <scope>NUCLEOTIDE SEQUENCE [LARGE SCALE GENOMIC DNA]</scope>
</reference>
<name>A0ABN8ZLE6_RANTA</name>